<dbReference type="InterPro" id="IPR036873">
    <property type="entry name" value="Rhodanese-like_dom_sf"/>
</dbReference>
<dbReference type="InParanoid" id="B0D3N4"/>
<dbReference type="STRING" id="486041.B0D3N4"/>
<feature type="region of interest" description="Disordered" evidence="10">
    <location>
        <begin position="252"/>
        <end position="327"/>
    </location>
</feature>
<dbReference type="GO" id="GO:0005634">
    <property type="term" value="C:nucleus"/>
    <property type="evidence" value="ECO:0007669"/>
    <property type="project" value="TreeGrafter"/>
</dbReference>
<dbReference type="GO" id="GO:0110032">
    <property type="term" value="P:positive regulation of G2/MI transition of meiotic cell cycle"/>
    <property type="evidence" value="ECO:0007669"/>
    <property type="project" value="TreeGrafter"/>
</dbReference>
<dbReference type="PANTHER" id="PTHR10828">
    <property type="entry name" value="M-PHASE INDUCER PHOSPHATASE DUAL SPECIFICITY PHOSPHATASE CDC25"/>
    <property type="match status" value="1"/>
</dbReference>
<name>B0D3N4_LACBS</name>
<dbReference type="PANTHER" id="PTHR10828:SF17">
    <property type="entry name" value="PROTEIN-TYROSINE-PHOSPHATASE"/>
    <property type="match status" value="1"/>
</dbReference>
<dbReference type="Pfam" id="PF00581">
    <property type="entry name" value="Rhodanese"/>
    <property type="match status" value="1"/>
</dbReference>
<gene>
    <name evidence="12" type="ORF">LACBIDRAFT_315991</name>
</gene>
<protein>
    <recommendedName>
        <fullName evidence="9">M-phase inducer phosphatase</fullName>
        <ecNumber evidence="2">3.1.3.48</ecNumber>
    </recommendedName>
</protein>
<keyword evidence="13" id="KW-1185">Reference proteome</keyword>
<evidence type="ECO:0000256" key="8">
    <source>
        <dbReference type="ARBA" id="ARBA00051722"/>
    </source>
</evidence>
<dbReference type="GO" id="GO:0005737">
    <property type="term" value="C:cytoplasm"/>
    <property type="evidence" value="ECO:0007669"/>
    <property type="project" value="TreeGrafter"/>
</dbReference>
<keyword evidence="5" id="KW-0378">Hydrolase</keyword>
<evidence type="ECO:0000256" key="6">
    <source>
        <dbReference type="ARBA" id="ARBA00022912"/>
    </source>
</evidence>
<dbReference type="RefSeq" id="XP_001878256.1">
    <property type="nucleotide sequence ID" value="XM_001878221.1"/>
</dbReference>
<accession>B0D3N4</accession>
<dbReference type="FunFam" id="3.40.250.10:FF:000021">
    <property type="entry name" value="M-phase inducer phosphatase cdc-25.2"/>
    <property type="match status" value="1"/>
</dbReference>
<dbReference type="SMART" id="SM00450">
    <property type="entry name" value="RHOD"/>
    <property type="match status" value="1"/>
</dbReference>
<evidence type="ECO:0000256" key="4">
    <source>
        <dbReference type="ARBA" id="ARBA00022776"/>
    </source>
</evidence>
<feature type="compositionally biased region" description="Low complexity" evidence="10">
    <location>
        <begin position="281"/>
        <end position="292"/>
    </location>
</feature>
<keyword evidence="3" id="KW-0132">Cell division</keyword>
<feature type="region of interest" description="Disordered" evidence="10">
    <location>
        <begin position="385"/>
        <end position="415"/>
    </location>
</feature>
<feature type="region of interest" description="Disordered" evidence="10">
    <location>
        <begin position="701"/>
        <end position="720"/>
    </location>
</feature>
<dbReference type="PRINTS" id="PR00716">
    <property type="entry name" value="MPIPHPHTASE"/>
</dbReference>
<evidence type="ECO:0000256" key="10">
    <source>
        <dbReference type="SAM" id="MobiDB-lite"/>
    </source>
</evidence>
<dbReference type="GO" id="GO:0004792">
    <property type="term" value="F:thiosulfate-cyanide sulfurtransferase activity"/>
    <property type="evidence" value="ECO:0007669"/>
    <property type="project" value="InterPro"/>
</dbReference>
<dbReference type="EC" id="3.1.3.48" evidence="2"/>
<dbReference type="GO" id="GO:0010971">
    <property type="term" value="P:positive regulation of G2/M transition of mitotic cell cycle"/>
    <property type="evidence" value="ECO:0007669"/>
    <property type="project" value="TreeGrafter"/>
</dbReference>
<feature type="region of interest" description="Disordered" evidence="10">
    <location>
        <begin position="636"/>
        <end position="667"/>
    </location>
</feature>
<feature type="compositionally biased region" description="Polar residues" evidence="10">
    <location>
        <begin position="121"/>
        <end position="141"/>
    </location>
</feature>
<feature type="compositionally biased region" description="Polar residues" evidence="10">
    <location>
        <begin position="645"/>
        <end position="661"/>
    </location>
</feature>
<feature type="region of interest" description="Disordered" evidence="10">
    <location>
        <begin position="91"/>
        <end position="146"/>
    </location>
</feature>
<comment type="similarity">
    <text evidence="1">Belongs to the MPI phosphatase family.</text>
</comment>
<keyword evidence="6" id="KW-0904">Protein phosphatase</keyword>
<dbReference type="InterPro" id="IPR001307">
    <property type="entry name" value="Thiosulphate_STrfase_CS"/>
</dbReference>
<keyword evidence="4" id="KW-0498">Mitosis</keyword>
<dbReference type="EMBL" id="DS547096">
    <property type="protein sequence ID" value="EDR10955.1"/>
    <property type="molecule type" value="Genomic_DNA"/>
</dbReference>
<dbReference type="InterPro" id="IPR000751">
    <property type="entry name" value="MPI_Phosphatase"/>
</dbReference>
<evidence type="ECO:0000313" key="12">
    <source>
        <dbReference type="EMBL" id="EDR10955.1"/>
    </source>
</evidence>
<dbReference type="AlphaFoldDB" id="B0D3N4"/>
<keyword evidence="7" id="KW-0131">Cell cycle</keyword>
<sequence>MPSVDDHYYPTDSSFLDRLIDQSTRRTFKKQKYSYDFDSDMAFFTSASTQHLVPPSAPVRKRSQRYAQSHDDIDDFLSSDLELSFASNVSLHSPPRKDLDLMPDCEPMDISPAPPPKTTHSRLSANGSSKLQSRPRASTSAGRLFGSDISNNSQSLLPSPNLAAVPSLKSAGSTHSAAKRTQRSALPTEWFLAPKSAPPPEVSSPMGDPMDVDTSYVIDTAPAPVSFQPVPQSAAPTVTAFDTLFYDTMSPRRSFESPAGPQHKKRRSLSPDPGRIPVQEPSSSPMVPSSPSQGKLERMSGGPSLFRLNSKPTLQGLGAPSSNFLKRPRRPALSAMVSPSDHAIQSAYPILSSATGSPGDAASPVGAPPVRRAFSALIPNSIFPEHESDESSFDGPDMSSPAQAYSRRQQVKTVRRCDGTEDFRPLTGATAMVQKESPSAKFMAAGLPGFGDNESHGKILPCHRVTEDGLMRINSQTLNDLLDNKYDSEITDFHVIDCRFDYEYNGGHIPGAVNINTTAAVEELLLGPSLTKPRPSVSGDKTRKTVLVFHCEFSAKRAPTFAKHLRAKDRSMNNHVYPKICYPEVYILEGGYCQYFKTSAHRCEPANYVTMDDPNYASSRREDLDQFRKARFGRHKSYAYGDGPSKTSLASQQLQQPKRNTAPSAPPSLFAAATAARSRRGGGASLMTLVEDCNVTADADDTDTDIGDSPCPPPTKAAVFKTKKNGRGPLVRAETYNPDHGKLRLTHAPRNTTIYDHSRVHNFRHDPIEAFQAIVLWRAIRSIFAIFLAHKLGLPHNKPLANSNMLFSRTHLTTHTQPCLFIPFWRSNMSHPQSQLMPDLISVHQLHGLQTHSPCLFSSLSIVIFSSFIFIPSSPSRSSF</sequence>
<dbReference type="SUPFAM" id="SSF52821">
    <property type="entry name" value="Rhodanese/Cell cycle control phosphatase"/>
    <property type="match status" value="1"/>
</dbReference>
<evidence type="ECO:0000256" key="7">
    <source>
        <dbReference type="ARBA" id="ARBA00023306"/>
    </source>
</evidence>
<evidence type="ECO:0000313" key="13">
    <source>
        <dbReference type="Proteomes" id="UP000001194"/>
    </source>
</evidence>
<feature type="region of interest" description="Disordered" evidence="10">
    <location>
        <begin position="173"/>
        <end position="206"/>
    </location>
</feature>
<dbReference type="OrthoDB" id="26523at2759"/>
<dbReference type="KEGG" id="lbc:LACBIDRAFT_315991"/>
<dbReference type="GO" id="GO:0004725">
    <property type="term" value="F:protein tyrosine phosphatase activity"/>
    <property type="evidence" value="ECO:0007669"/>
    <property type="project" value="UniProtKB-EC"/>
</dbReference>
<dbReference type="Gene3D" id="3.40.250.10">
    <property type="entry name" value="Rhodanese-like domain"/>
    <property type="match status" value="1"/>
</dbReference>
<dbReference type="HOGENOM" id="CLU_011408_0_0_1"/>
<dbReference type="InterPro" id="IPR001763">
    <property type="entry name" value="Rhodanese-like_dom"/>
</dbReference>
<evidence type="ECO:0000256" key="9">
    <source>
        <dbReference type="ARBA" id="ARBA00067190"/>
    </source>
</evidence>
<organism evidence="13">
    <name type="scientific">Laccaria bicolor (strain S238N-H82 / ATCC MYA-4686)</name>
    <name type="common">Bicoloured deceiver</name>
    <name type="synonym">Laccaria laccata var. bicolor</name>
    <dbReference type="NCBI Taxonomy" id="486041"/>
    <lineage>
        <taxon>Eukaryota</taxon>
        <taxon>Fungi</taxon>
        <taxon>Dikarya</taxon>
        <taxon>Basidiomycota</taxon>
        <taxon>Agaricomycotina</taxon>
        <taxon>Agaricomycetes</taxon>
        <taxon>Agaricomycetidae</taxon>
        <taxon>Agaricales</taxon>
        <taxon>Agaricineae</taxon>
        <taxon>Hydnangiaceae</taxon>
        <taxon>Laccaria</taxon>
    </lineage>
</organism>
<evidence type="ECO:0000256" key="5">
    <source>
        <dbReference type="ARBA" id="ARBA00022801"/>
    </source>
</evidence>
<dbReference type="GO" id="GO:0051301">
    <property type="term" value="P:cell division"/>
    <property type="evidence" value="ECO:0007669"/>
    <property type="project" value="UniProtKB-KW"/>
</dbReference>
<dbReference type="CDD" id="cd01530">
    <property type="entry name" value="Cdc25"/>
    <property type="match status" value="1"/>
</dbReference>
<reference evidence="12 13" key="1">
    <citation type="journal article" date="2008" name="Nature">
        <title>The genome of Laccaria bicolor provides insights into mycorrhizal symbiosis.</title>
        <authorList>
            <person name="Martin F."/>
            <person name="Aerts A."/>
            <person name="Ahren D."/>
            <person name="Brun A."/>
            <person name="Danchin E.G.J."/>
            <person name="Duchaussoy F."/>
            <person name="Gibon J."/>
            <person name="Kohler A."/>
            <person name="Lindquist E."/>
            <person name="Pereda V."/>
            <person name="Salamov A."/>
            <person name="Shapiro H.J."/>
            <person name="Wuyts J."/>
            <person name="Blaudez D."/>
            <person name="Buee M."/>
            <person name="Brokstein P."/>
            <person name="Canbaeck B."/>
            <person name="Cohen D."/>
            <person name="Courty P.E."/>
            <person name="Coutinho P.M."/>
            <person name="Delaruelle C."/>
            <person name="Detter J.C."/>
            <person name="Deveau A."/>
            <person name="DiFazio S."/>
            <person name="Duplessis S."/>
            <person name="Fraissinet-Tachet L."/>
            <person name="Lucic E."/>
            <person name="Frey-Klett P."/>
            <person name="Fourrey C."/>
            <person name="Feussner I."/>
            <person name="Gay G."/>
            <person name="Grimwood J."/>
            <person name="Hoegger P.J."/>
            <person name="Jain P."/>
            <person name="Kilaru S."/>
            <person name="Labbe J."/>
            <person name="Lin Y.C."/>
            <person name="Legue V."/>
            <person name="Le Tacon F."/>
            <person name="Marmeisse R."/>
            <person name="Melayah D."/>
            <person name="Montanini B."/>
            <person name="Muratet M."/>
            <person name="Nehls U."/>
            <person name="Niculita-Hirzel H."/>
            <person name="Oudot-Le Secq M.P."/>
            <person name="Peter M."/>
            <person name="Quesneville H."/>
            <person name="Rajashekar B."/>
            <person name="Reich M."/>
            <person name="Rouhier N."/>
            <person name="Schmutz J."/>
            <person name="Yin T."/>
            <person name="Chalot M."/>
            <person name="Henrissat B."/>
            <person name="Kuees U."/>
            <person name="Lucas S."/>
            <person name="Van de Peer Y."/>
            <person name="Podila G.K."/>
            <person name="Polle A."/>
            <person name="Pukkila P.J."/>
            <person name="Richardson P.M."/>
            <person name="Rouze P."/>
            <person name="Sanders I.R."/>
            <person name="Stajich J.E."/>
            <person name="Tunlid A."/>
            <person name="Tuskan G."/>
            <person name="Grigoriev I.V."/>
        </authorList>
    </citation>
    <scope>NUCLEOTIDE SEQUENCE [LARGE SCALE GENOMIC DNA]</scope>
    <source>
        <strain evidence="13">S238N-H82 / ATCC MYA-4686</strain>
    </source>
</reference>
<dbReference type="GeneID" id="6073956"/>
<evidence type="ECO:0000259" key="11">
    <source>
        <dbReference type="PROSITE" id="PS50206"/>
    </source>
</evidence>
<dbReference type="GO" id="GO:0000086">
    <property type="term" value="P:G2/M transition of mitotic cell cycle"/>
    <property type="evidence" value="ECO:0007669"/>
    <property type="project" value="TreeGrafter"/>
</dbReference>
<dbReference type="PROSITE" id="PS50206">
    <property type="entry name" value="RHODANESE_3"/>
    <property type="match status" value="1"/>
</dbReference>
<evidence type="ECO:0000256" key="2">
    <source>
        <dbReference type="ARBA" id="ARBA00013064"/>
    </source>
</evidence>
<feature type="domain" description="Rhodanese" evidence="11">
    <location>
        <begin position="489"/>
        <end position="604"/>
    </location>
</feature>
<dbReference type="PROSITE" id="PS00380">
    <property type="entry name" value="RHODANESE_1"/>
    <property type="match status" value="1"/>
</dbReference>
<dbReference type="Proteomes" id="UP000001194">
    <property type="component" value="Unassembled WGS sequence"/>
</dbReference>
<proteinExistence type="inferred from homology"/>
<comment type="catalytic activity">
    <reaction evidence="8">
        <text>O-phospho-L-tyrosyl-[protein] + H2O = L-tyrosyl-[protein] + phosphate</text>
        <dbReference type="Rhea" id="RHEA:10684"/>
        <dbReference type="Rhea" id="RHEA-COMP:10136"/>
        <dbReference type="Rhea" id="RHEA-COMP:20101"/>
        <dbReference type="ChEBI" id="CHEBI:15377"/>
        <dbReference type="ChEBI" id="CHEBI:43474"/>
        <dbReference type="ChEBI" id="CHEBI:46858"/>
        <dbReference type="ChEBI" id="CHEBI:61978"/>
        <dbReference type="EC" id="3.1.3.48"/>
    </reaction>
</comment>
<evidence type="ECO:0000256" key="3">
    <source>
        <dbReference type="ARBA" id="ARBA00022618"/>
    </source>
</evidence>
<evidence type="ECO:0000256" key="1">
    <source>
        <dbReference type="ARBA" id="ARBA00011065"/>
    </source>
</evidence>